<keyword evidence="3 7" id="KW-0288">FMN</keyword>
<evidence type="ECO:0000256" key="6">
    <source>
        <dbReference type="PIRSR" id="PIRSR000138-1"/>
    </source>
</evidence>
<dbReference type="InterPro" id="IPR013785">
    <property type="entry name" value="Aldolase_TIM"/>
</dbReference>
<feature type="domain" description="FMN hydroxy acid dehydrogenase" evidence="8">
    <location>
        <begin position="1"/>
        <end position="384"/>
    </location>
</feature>
<dbReference type="Proteomes" id="UP000193228">
    <property type="component" value="Unassembled WGS sequence"/>
</dbReference>
<feature type="binding site" evidence="7">
    <location>
        <position position="27"/>
    </location>
    <ligand>
        <name>glyoxylate</name>
        <dbReference type="ChEBI" id="CHEBI:36655"/>
    </ligand>
</feature>
<feature type="binding site" evidence="7">
    <location>
        <position position="109"/>
    </location>
    <ligand>
        <name>FMN</name>
        <dbReference type="ChEBI" id="CHEBI:58210"/>
    </ligand>
</feature>
<feature type="binding site" evidence="7">
    <location>
        <position position="279"/>
    </location>
    <ligand>
        <name>glyoxylate</name>
        <dbReference type="ChEBI" id="CHEBI:36655"/>
    </ligand>
</feature>
<feature type="binding site" evidence="7">
    <location>
        <position position="133"/>
    </location>
    <ligand>
        <name>glyoxylate</name>
        <dbReference type="ChEBI" id="CHEBI:36655"/>
    </ligand>
</feature>
<dbReference type="GO" id="GO:0005886">
    <property type="term" value="C:plasma membrane"/>
    <property type="evidence" value="ECO:0007669"/>
    <property type="project" value="TreeGrafter"/>
</dbReference>
<dbReference type="AlphaFoldDB" id="A0A1X7LJC0"/>
<dbReference type="PANTHER" id="PTHR10578:SF107">
    <property type="entry name" value="2-HYDROXYACID OXIDASE 1"/>
    <property type="match status" value="1"/>
</dbReference>
<feature type="binding site" evidence="7">
    <location>
        <position position="159"/>
    </location>
    <ligand>
        <name>FMN</name>
        <dbReference type="ChEBI" id="CHEBI:58210"/>
    </ligand>
</feature>
<keyword evidence="4" id="KW-0560">Oxidoreductase</keyword>
<dbReference type="GO" id="GO:0004459">
    <property type="term" value="F:L-lactate dehydrogenase (NAD+) activity"/>
    <property type="evidence" value="ECO:0007669"/>
    <property type="project" value="TreeGrafter"/>
</dbReference>
<dbReference type="SUPFAM" id="SSF51395">
    <property type="entry name" value="FMN-linked oxidoreductases"/>
    <property type="match status" value="1"/>
</dbReference>
<dbReference type="PIRSF" id="PIRSF000138">
    <property type="entry name" value="Al-hdrx_acd_dh"/>
    <property type="match status" value="1"/>
</dbReference>
<dbReference type="InterPro" id="IPR012133">
    <property type="entry name" value="Alpha-hydoxy_acid_DH_FMN"/>
</dbReference>
<feature type="binding site" evidence="7">
    <location>
        <position position="277"/>
    </location>
    <ligand>
        <name>FMN</name>
        <dbReference type="ChEBI" id="CHEBI:58210"/>
    </ligand>
</feature>
<dbReference type="PROSITE" id="PS51349">
    <property type="entry name" value="FMN_HYDROXY_ACID_DH_2"/>
    <property type="match status" value="1"/>
</dbReference>
<dbReference type="InterPro" id="IPR037396">
    <property type="entry name" value="FMN_HAD"/>
</dbReference>
<comment type="cofactor">
    <cofactor evidence="1">
        <name>FMN</name>
        <dbReference type="ChEBI" id="CHEBI:58210"/>
    </cofactor>
</comment>
<comment type="similarity">
    <text evidence="5">Belongs to the FMN-dependent alpha-hydroxy acid dehydrogenase family.</text>
</comment>
<sequence length="401" mass="43232">MANRKLACVDDYRAAAKRRLSRLAFDYLEGGSEGGGALRRNCDAYAQWLLRPRVLTDVSYCSTSTSLWDREIAAPMVVGPTGLNGLFWPKADEMLARAAADAGLPFVLSTASTSLLESVRAAVPDGELWLQLYVQQDRRIAEDMMRRAGAAGFSTLVLTVDTPVHGIRDHDVRNGFQLPLRPSARLIADCIAHPRWSWQMLAHGSPQLVNIARSVGEAANLMRHAAILSRQMDLTLGWSDIGWIRRHWRGKVLVKGILTVEDALLARDAGADGIVLSNHGGRQLESAPTSMDVLPGVAKAVGGDLRIFVDGGIRRGADVVKAIALGASATLLGRAPLYGVAACGKSGVDDVLRILKAEMSTTMRLMGCRNIEGLTPVSVESLPLRSARQAETLAETPVRLA</sequence>
<feature type="active site" description="Proton acceptor" evidence="6">
    <location>
        <position position="279"/>
    </location>
</feature>
<dbReference type="InterPro" id="IPR008259">
    <property type="entry name" value="FMN_hydac_DH_AS"/>
</dbReference>
<dbReference type="GO" id="GO:0009060">
    <property type="term" value="P:aerobic respiration"/>
    <property type="evidence" value="ECO:0007669"/>
    <property type="project" value="TreeGrafter"/>
</dbReference>
<protein>
    <submittedName>
        <fullName evidence="9">(S)-mandelate dehydrogenase</fullName>
    </submittedName>
</protein>
<evidence type="ECO:0000256" key="1">
    <source>
        <dbReference type="ARBA" id="ARBA00001917"/>
    </source>
</evidence>
<gene>
    <name evidence="9" type="ORF">SAMN06265784_106187</name>
</gene>
<dbReference type="InterPro" id="IPR000262">
    <property type="entry name" value="FMN-dep_DH"/>
</dbReference>
<dbReference type="GO" id="GO:0010181">
    <property type="term" value="F:FMN binding"/>
    <property type="evidence" value="ECO:0007669"/>
    <property type="project" value="InterPro"/>
</dbReference>
<dbReference type="FunFam" id="3.20.20.70:FF:000029">
    <property type="entry name" value="L-lactate dehydrogenase"/>
    <property type="match status" value="1"/>
</dbReference>
<feature type="binding site" evidence="7">
    <location>
        <position position="131"/>
    </location>
    <ligand>
        <name>FMN</name>
        <dbReference type="ChEBI" id="CHEBI:58210"/>
    </ligand>
</feature>
<feature type="binding site" evidence="7">
    <location>
        <begin position="310"/>
        <end position="314"/>
    </location>
    <ligand>
        <name>FMN</name>
        <dbReference type="ChEBI" id="CHEBI:58210"/>
    </ligand>
</feature>
<accession>A0A1X7LJC0</accession>
<feature type="binding site" evidence="7">
    <location>
        <position position="255"/>
    </location>
    <ligand>
        <name>FMN</name>
        <dbReference type="ChEBI" id="CHEBI:58210"/>
    </ligand>
</feature>
<evidence type="ECO:0000256" key="3">
    <source>
        <dbReference type="ARBA" id="ARBA00022643"/>
    </source>
</evidence>
<evidence type="ECO:0000256" key="5">
    <source>
        <dbReference type="ARBA" id="ARBA00024042"/>
    </source>
</evidence>
<feature type="binding site" evidence="7">
    <location>
        <begin position="80"/>
        <end position="82"/>
    </location>
    <ligand>
        <name>FMN</name>
        <dbReference type="ChEBI" id="CHEBI:58210"/>
    </ligand>
</feature>
<keyword evidence="2 7" id="KW-0285">Flavoprotein</keyword>
<evidence type="ECO:0000313" key="10">
    <source>
        <dbReference type="Proteomes" id="UP000193228"/>
    </source>
</evidence>
<dbReference type="STRING" id="1515439.SAMN06265784_106187"/>
<evidence type="ECO:0000259" key="8">
    <source>
        <dbReference type="PROSITE" id="PS51349"/>
    </source>
</evidence>
<evidence type="ECO:0000313" key="9">
    <source>
        <dbReference type="EMBL" id="SMG53594.1"/>
    </source>
</evidence>
<organism evidence="9 10">
    <name type="scientific">Paraburkholderia susongensis</name>
    <dbReference type="NCBI Taxonomy" id="1515439"/>
    <lineage>
        <taxon>Bacteria</taxon>
        <taxon>Pseudomonadati</taxon>
        <taxon>Pseudomonadota</taxon>
        <taxon>Betaproteobacteria</taxon>
        <taxon>Burkholderiales</taxon>
        <taxon>Burkholderiaceae</taxon>
        <taxon>Paraburkholderia</taxon>
    </lineage>
</organism>
<dbReference type="EMBL" id="FXAT01000006">
    <property type="protein sequence ID" value="SMG53594.1"/>
    <property type="molecule type" value="Genomic_DNA"/>
</dbReference>
<dbReference type="PROSITE" id="PS00557">
    <property type="entry name" value="FMN_HYDROXY_ACID_DH_1"/>
    <property type="match status" value="1"/>
</dbReference>
<dbReference type="Pfam" id="PF01070">
    <property type="entry name" value="FMN_dh"/>
    <property type="match status" value="1"/>
</dbReference>
<feature type="binding site" evidence="7">
    <location>
        <position position="282"/>
    </location>
    <ligand>
        <name>glyoxylate</name>
        <dbReference type="ChEBI" id="CHEBI:36655"/>
    </ligand>
</feature>
<evidence type="ECO:0000256" key="7">
    <source>
        <dbReference type="PIRSR" id="PIRSR000138-2"/>
    </source>
</evidence>
<dbReference type="PANTHER" id="PTHR10578">
    <property type="entry name" value="S -2-HYDROXY-ACID OXIDASE-RELATED"/>
    <property type="match status" value="1"/>
</dbReference>
<dbReference type="Gene3D" id="3.20.20.70">
    <property type="entry name" value="Aldolase class I"/>
    <property type="match status" value="1"/>
</dbReference>
<reference evidence="10" key="1">
    <citation type="submission" date="2017-04" db="EMBL/GenBank/DDBJ databases">
        <authorList>
            <person name="Varghese N."/>
            <person name="Submissions S."/>
        </authorList>
    </citation>
    <scope>NUCLEOTIDE SEQUENCE [LARGE SCALE GENOMIC DNA]</scope>
    <source>
        <strain evidence="10">LMG 29540</strain>
    </source>
</reference>
<proteinExistence type="inferred from homology"/>
<feature type="binding site" evidence="7">
    <location>
        <position position="168"/>
    </location>
    <ligand>
        <name>glyoxylate</name>
        <dbReference type="ChEBI" id="CHEBI:36655"/>
    </ligand>
</feature>
<evidence type="ECO:0000256" key="2">
    <source>
        <dbReference type="ARBA" id="ARBA00022630"/>
    </source>
</evidence>
<evidence type="ECO:0000256" key="4">
    <source>
        <dbReference type="ARBA" id="ARBA00023002"/>
    </source>
</evidence>
<keyword evidence="10" id="KW-1185">Reference proteome</keyword>
<feature type="binding site" evidence="7">
    <location>
        <begin position="333"/>
        <end position="334"/>
    </location>
    <ligand>
        <name>FMN</name>
        <dbReference type="ChEBI" id="CHEBI:58210"/>
    </ligand>
</feature>
<name>A0A1X7LJC0_9BURK</name>